<dbReference type="CDD" id="cd00030">
    <property type="entry name" value="C2"/>
    <property type="match status" value="2"/>
</dbReference>
<keyword evidence="3" id="KW-0472">Membrane</keyword>
<dbReference type="SUPFAM" id="SSF49562">
    <property type="entry name" value="C2 domain (Calcium/lipid-binding domain, CaLB)"/>
    <property type="match status" value="2"/>
</dbReference>
<dbReference type="InterPro" id="IPR035892">
    <property type="entry name" value="C2_domain_sf"/>
</dbReference>
<evidence type="ECO:0000259" key="4">
    <source>
        <dbReference type="PROSITE" id="PS50004"/>
    </source>
</evidence>
<accession>A0ABN9UJW8</accession>
<dbReference type="PROSITE" id="PS50004">
    <property type="entry name" value="C2"/>
    <property type="match status" value="2"/>
</dbReference>
<dbReference type="Gene3D" id="2.60.40.150">
    <property type="entry name" value="C2 domain"/>
    <property type="match status" value="2"/>
</dbReference>
<organism evidence="5 6">
    <name type="scientific">Prorocentrum cordatum</name>
    <dbReference type="NCBI Taxonomy" id="2364126"/>
    <lineage>
        <taxon>Eukaryota</taxon>
        <taxon>Sar</taxon>
        <taxon>Alveolata</taxon>
        <taxon>Dinophyceae</taxon>
        <taxon>Prorocentrales</taxon>
        <taxon>Prorocentraceae</taxon>
        <taxon>Prorocentrum</taxon>
    </lineage>
</organism>
<feature type="transmembrane region" description="Helical" evidence="3">
    <location>
        <begin position="444"/>
        <end position="461"/>
    </location>
</feature>
<protein>
    <recommendedName>
        <fullName evidence="4">C2 domain-containing protein</fullName>
    </recommendedName>
</protein>
<feature type="domain" description="C2" evidence="4">
    <location>
        <begin position="1"/>
        <end position="70"/>
    </location>
</feature>
<feature type="transmembrane region" description="Helical" evidence="3">
    <location>
        <begin position="417"/>
        <end position="437"/>
    </location>
</feature>
<evidence type="ECO:0000256" key="1">
    <source>
        <dbReference type="ARBA" id="ARBA00022723"/>
    </source>
</evidence>
<name>A0ABN9UJW8_9DINO</name>
<dbReference type="InterPro" id="IPR000008">
    <property type="entry name" value="C2_dom"/>
</dbReference>
<keyword evidence="3" id="KW-0812">Transmembrane</keyword>
<keyword evidence="2" id="KW-0106">Calcium</keyword>
<evidence type="ECO:0000313" key="6">
    <source>
        <dbReference type="Proteomes" id="UP001189429"/>
    </source>
</evidence>
<dbReference type="Pfam" id="PF00168">
    <property type="entry name" value="C2"/>
    <property type="match status" value="2"/>
</dbReference>
<feature type="transmembrane region" description="Helical" evidence="3">
    <location>
        <begin position="374"/>
        <end position="397"/>
    </location>
</feature>
<comment type="caution">
    <text evidence="5">The sequence shown here is derived from an EMBL/GenBank/DDBJ whole genome shotgun (WGS) entry which is preliminary data.</text>
</comment>
<evidence type="ECO:0000256" key="2">
    <source>
        <dbReference type="ARBA" id="ARBA00022837"/>
    </source>
</evidence>
<evidence type="ECO:0000313" key="5">
    <source>
        <dbReference type="EMBL" id="CAK0860110.1"/>
    </source>
</evidence>
<keyword evidence="3" id="KW-1133">Transmembrane helix</keyword>
<proteinExistence type="predicted"/>
<gene>
    <name evidence="5" type="ORF">PCOR1329_LOCUS49172</name>
</gene>
<dbReference type="SMART" id="SM00239">
    <property type="entry name" value="C2"/>
    <property type="match status" value="1"/>
</dbReference>
<dbReference type="EMBL" id="CAUYUJ010015948">
    <property type="protein sequence ID" value="CAK0860110.1"/>
    <property type="molecule type" value="Genomic_DNA"/>
</dbReference>
<dbReference type="PANTHER" id="PTHR45911">
    <property type="entry name" value="C2 DOMAIN-CONTAINING PROTEIN"/>
    <property type="match status" value="1"/>
</dbReference>
<keyword evidence="6" id="KW-1185">Reference proteome</keyword>
<feature type="domain" description="C2" evidence="4">
    <location>
        <begin position="105"/>
        <end position="231"/>
    </location>
</feature>
<evidence type="ECO:0000256" key="3">
    <source>
        <dbReference type="SAM" id="Phobius"/>
    </source>
</evidence>
<reference evidence="5" key="1">
    <citation type="submission" date="2023-10" db="EMBL/GenBank/DDBJ databases">
        <authorList>
            <person name="Chen Y."/>
            <person name="Shah S."/>
            <person name="Dougan E. K."/>
            <person name="Thang M."/>
            <person name="Chan C."/>
        </authorList>
    </citation>
    <scope>NUCLEOTIDE SEQUENCE [LARGE SCALE GENOMIC DNA]</scope>
</reference>
<feature type="transmembrane region" description="Helical" evidence="3">
    <location>
        <begin position="332"/>
        <end position="353"/>
    </location>
</feature>
<dbReference type="Proteomes" id="UP001189429">
    <property type="component" value="Unassembled WGS sequence"/>
</dbReference>
<dbReference type="PANTHER" id="PTHR45911:SF4">
    <property type="entry name" value="MULTIPLE C2 AND TRANSMEMBRANE DOMAIN-CONTAINING PROTEIN"/>
    <property type="match status" value="1"/>
</dbReference>
<sequence length="504" mass="55009">MTAPLPERTCNPVWRNVFLTTVNFEAPDPPPGDLRLEVWDVGSSYKHRFLGEVCAPFPDRPCRRQYQLKLEHNASKMDDATKIVNGYLSFQVKFGSGDLFTLDRELEDVSLVPAIESHSVTGQLVLTISKGKSIPRSDVLPTSDPYCLVYVAAGPKQVVSWRTATKLATRDPVWDETREFSINWPKSEVGEAAIVRVEVWDYDVLTDDDFLGEVTFPLPGAECDDALELELQPNRKKGAVFTQGKLSINVLFKEQFSQLEEPETGLTPYEKAFARYHGARPANDPLARAVASGLLFFHLGPRRLLAGLLPPAFRRASCGLLRGPRELREQRYWLLSCSLWSVLAAAALVLWLVRDRPTRWGSLAERPRACGAGLGLLLGAAPLDPAGVLAAFAWQHVGGASSRAARAGALPAAGDPAAPFCQAVVLASWLGVAVCLGRAQDHEAVALLCAAGALLLARALVRPLGASLLQWYALLRAQVSSGFDTVLWWYPSVLNVHGLLGQAS</sequence>
<keyword evidence="1" id="KW-0479">Metal-binding</keyword>